<evidence type="ECO:0000256" key="1">
    <source>
        <dbReference type="ARBA" id="ARBA00004477"/>
    </source>
</evidence>
<keyword evidence="4 9" id="KW-0812">Transmembrane</keyword>
<feature type="transmembrane region" description="Helical" evidence="9">
    <location>
        <begin position="133"/>
        <end position="152"/>
    </location>
</feature>
<feature type="transmembrane region" description="Helical" evidence="9">
    <location>
        <begin position="51"/>
        <end position="70"/>
    </location>
</feature>
<comment type="caution">
    <text evidence="10">The sequence shown here is derived from an EMBL/GenBank/DDBJ whole genome shotgun (WGS) entry which is preliminary data.</text>
</comment>
<evidence type="ECO:0000313" key="11">
    <source>
        <dbReference type="Proteomes" id="UP001497525"/>
    </source>
</evidence>
<gene>
    <name evidence="10" type="ORF">CDAUBV1_LOCUS6954</name>
</gene>
<keyword evidence="7 9" id="KW-0472">Membrane</keyword>
<evidence type="ECO:0000256" key="3">
    <source>
        <dbReference type="ARBA" id="ARBA00022548"/>
    </source>
</evidence>
<dbReference type="GO" id="GO:0036316">
    <property type="term" value="P:SREBP-SCAP complex retention in endoplasmic reticulum"/>
    <property type="evidence" value="ECO:0007669"/>
    <property type="project" value="TreeGrafter"/>
</dbReference>
<feature type="transmembrane region" description="Helical" evidence="9">
    <location>
        <begin position="106"/>
        <end position="127"/>
    </location>
</feature>
<dbReference type="PANTHER" id="PTHR15301:SF3">
    <property type="entry name" value="PROTEIN NSG1-RELATED"/>
    <property type="match status" value="1"/>
</dbReference>
<dbReference type="GO" id="GO:0032933">
    <property type="term" value="P:SREBP signaling pathway"/>
    <property type="evidence" value="ECO:0007669"/>
    <property type="project" value="TreeGrafter"/>
</dbReference>
<keyword evidence="8" id="KW-0443">Lipid metabolism</keyword>
<comment type="subcellular location">
    <subcellularLocation>
        <location evidence="1">Endoplasmic reticulum membrane</location>
        <topology evidence="1">Multi-pass membrane protein</topology>
    </subcellularLocation>
</comment>
<feature type="transmembrane region" description="Helical" evidence="9">
    <location>
        <begin position="12"/>
        <end position="31"/>
    </location>
</feature>
<keyword evidence="6 9" id="KW-1133">Transmembrane helix</keyword>
<reference evidence="10" key="1">
    <citation type="submission" date="2024-06" db="EMBL/GenBank/DDBJ databases">
        <authorList>
            <person name="Liu X."/>
            <person name="Lenzi L."/>
            <person name="Haldenby T S."/>
            <person name="Uol C."/>
        </authorList>
    </citation>
    <scope>NUCLEOTIDE SEQUENCE</scope>
</reference>
<evidence type="ECO:0000256" key="4">
    <source>
        <dbReference type="ARBA" id="ARBA00022692"/>
    </source>
</evidence>
<evidence type="ECO:0000256" key="5">
    <source>
        <dbReference type="ARBA" id="ARBA00022824"/>
    </source>
</evidence>
<dbReference type="InterPro" id="IPR025929">
    <property type="entry name" value="INSIG_fam"/>
</dbReference>
<name>A0AAV2T972_CALDB</name>
<keyword evidence="8" id="KW-1207">Sterol metabolism</keyword>
<evidence type="ECO:0000256" key="6">
    <source>
        <dbReference type="ARBA" id="ARBA00022989"/>
    </source>
</evidence>
<dbReference type="Proteomes" id="UP001497525">
    <property type="component" value="Unassembled WGS sequence"/>
</dbReference>
<accession>A0AAV2T972</accession>
<keyword evidence="5" id="KW-0256">Endoplasmic reticulum</keyword>
<evidence type="ECO:0008006" key="12">
    <source>
        <dbReference type="Google" id="ProtNLM"/>
    </source>
</evidence>
<evidence type="ECO:0000256" key="7">
    <source>
        <dbReference type="ARBA" id="ARBA00023136"/>
    </source>
</evidence>
<dbReference type="GO" id="GO:0032869">
    <property type="term" value="P:cellular response to insulin stimulus"/>
    <property type="evidence" value="ECO:0007669"/>
    <property type="project" value="TreeGrafter"/>
</dbReference>
<evidence type="ECO:0000313" key="10">
    <source>
        <dbReference type="EMBL" id="CAL5133700.1"/>
    </source>
</evidence>
<keyword evidence="8" id="KW-0753">Steroid metabolism</keyword>
<dbReference type="GO" id="GO:0006695">
    <property type="term" value="P:cholesterol biosynthetic process"/>
    <property type="evidence" value="ECO:0007669"/>
    <property type="project" value="TreeGrafter"/>
</dbReference>
<comment type="similarity">
    <text evidence="2">Belongs to the INSIG family.</text>
</comment>
<organism evidence="10 11">
    <name type="scientific">Calicophoron daubneyi</name>
    <name type="common">Rumen fluke</name>
    <name type="synonym">Paramphistomum daubneyi</name>
    <dbReference type="NCBI Taxonomy" id="300641"/>
    <lineage>
        <taxon>Eukaryota</taxon>
        <taxon>Metazoa</taxon>
        <taxon>Spiralia</taxon>
        <taxon>Lophotrochozoa</taxon>
        <taxon>Platyhelminthes</taxon>
        <taxon>Trematoda</taxon>
        <taxon>Digenea</taxon>
        <taxon>Plagiorchiida</taxon>
        <taxon>Pronocephalata</taxon>
        <taxon>Paramphistomoidea</taxon>
        <taxon>Paramphistomidae</taxon>
        <taxon>Calicophoron</taxon>
    </lineage>
</organism>
<evidence type="ECO:0000256" key="8">
    <source>
        <dbReference type="ARBA" id="ARBA00023166"/>
    </source>
</evidence>
<evidence type="ECO:0000256" key="9">
    <source>
        <dbReference type="SAM" id="Phobius"/>
    </source>
</evidence>
<sequence length="200" mass="21859">MAGRLGVCVRGSFLFILGVAFFYVSDIIQGIRFSIVDPYVPTRDCLNPKIWIPLGCGAASVAVGLLSPLIDSKLGHIDVYDKEWPSVLRCIALFLGFNHATARIDFASYLQLAFIVFGLSVGLWWIFDGSGVGLGFGLSVALVATILGYSLPWRNMLRLSNPMMSAWIPCLFFSGAVITVLVGRQLAKPDVLTHTKQKMD</sequence>
<protein>
    <recommendedName>
        <fullName evidence="12">Insulin-induced gene 1 protein</fullName>
    </recommendedName>
</protein>
<proteinExistence type="inferred from homology"/>
<dbReference type="PANTHER" id="PTHR15301">
    <property type="entry name" value="INSULIN-INDUCED GENE 1"/>
    <property type="match status" value="1"/>
</dbReference>
<feature type="transmembrane region" description="Helical" evidence="9">
    <location>
        <begin position="164"/>
        <end position="183"/>
    </location>
</feature>
<dbReference type="Pfam" id="PF07281">
    <property type="entry name" value="INSIG"/>
    <property type="match status" value="1"/>
</dbReference>
<dbReference type="GO" id="GO:0032937">
    <property type="term" value="C:SREBP-SCAP-Insig complex"/>
    <property type="evidence" value="ECO:0007669"/>
    <property type="project" value="TreeGrafter"/>
</dbReference>
<dbReference type="EMBL" id="CAXLJL010000157">
    <property type="protein sequence ID" value="CAL5133700.1"/>
    <property type="molecule type" value="Genomic_DNA"/>
</dbReference>
<evidence type="ECO:0000256" key="2">
    <source>
        <dbReference type="ARBA" id="ARBA00007475"/>
    </source>
</evidence>
<dbReference type="AlphaFoldDB" id="A0AAV2T972"/>
<keyword evidence="3" id="KW-0153">Cholesterol metabolism</keyword>